<evidence type="ECO:0000313" key="2">
    <source>
        <dbReference type="EMBL" id="CAE8720171.1"/>
    </source>
</evidence>
<feature type="transmembrane region" description="Helical" evidence="1">
    <location>
        <begin position="32"/>
        <end position="51"/>
    </location>
</feature>
<keyword evidence="1" id="KW-1133">Transmembrane helix</keyword>
<feature type="transmembrane region" description="Helical" evidence="1">
    <location>
        <begin position="185"/>
        <end position="203"/>
    </location>
</feature>
<gene>
    <name evidence="2" type="ORF">PGLA2088_LOCUS41149</name>
</gene>
<feature type="transmembrane region" description="Helical" evidence="1">
    <location>
        <begin position="223"/>
        <end position="243"/>
    </location>
</feature>
<name>A0A813LAL3_POLGL</name>
<evidence type="ECO:0000256" key="1">
    <source>
        <dbReference type="SAM" id="Phobius"/>
    </source>
</evidence>
<feature type="transmembrane region" description="Helical" evidence="1">
    <location>
        <begin position="303"/>
        <end position="330"/>
    </location>
</feature>
<evidence type="ECO:0000313" key="3">
    <source>
        <dbReference type="Proteomes" id="UP000626109"/>
    </source>
</evidence>
<proteinExistence type="predicted"/>
<reference evidence="2" key="1">
    <citation type="submission" date="2021-02" db="EMBL/GenBank/DDBJ databases">
        <authorList>
            <person name="Dougan E. K."/>
            <person name="Rhodes N."/>
            <person name="Thang M."/>
            <person name="Chan C."/>
        </authorList>
    </citation>
    <scope>NUCLEOTIDE SEQUENCE</scope>
</reference>
<dbReference type="Proteomes" id="UP000626109">
    <property type="component" value="Unassembled WGS sequence"/>
</dbReference>
<comment type="caution">
    <text evidence="2">The sequence shown here is derived from an EMBL/GenBank/DDBJ whole genome shotgun (WGS) entry which is preliminary data.</text>
</comment>
<accession>A0A813LAL3</accession>
<dbReference type="AlphaFoldDB" id="A0A813LAL3"/>
<keyword evidence="1" id="KW-0472">Membrane</keyword>
<feature type="transmembrane region" description="Helical" evidence="1">
    <location>
        <begin position="263"/>
        <end position="283"/>
    </location>
</feature>
<protein>
    <submittedName>
        <fullName evidence="2">Uncharacterized protein</fullName>
    </submittedName>
</protein>
<organism evidence="2 3">
    <name type="scientific">Polarella glacialis</name>
    <name type="common">Dinoflagellate</name>
    <dbReference type="NCBI Taxonomy" id="89957"/>
    <lineage>
        <taxon>Eukaryota</taxon>
        <taxon>Sar</taxon>
        <taxon>Alveolata</taxon>
        <taxon>Dinophyceae</taxon>
        <taxon>Suessiales</taxon>
        <taxon>Suessiaceae</taxon>
        <taxon>Polarella</taxon>
    </lineage>
</organism>
<feature type="transmembrane region" description="Helical" evidence="1">
    <location>
        <begin position="118"/>
        <end position="139"/>
    </location>
</feature>
<dbReference type="EMBL" id="CAJNNW010033742">
    <property type="protein sequence ID" value="CAE8720171.1"/>
    <property type="molecule type" value="Genomic_DNA"/>
</dbReference>
<keyword evidence="1" id="KW-0812">Transmembrane</keyword>
<sequence length="378" mass="41649">MICGKGPWGSTAWFFLLFCILAGVAYVADSDVIYLTLGVRSLIAFAGYLVMQIGLWHSENKWDEEGSAAWLEAARGNKSSSPEELEDKFDTARSPARVEMASLLSTREVEIPPEKLKAAFPVPWGFLVGWWLWGISYMFPIDGSASIKPTGYGIAALVVCVFVSIVASVPMSDAVMNRLDTKKKILSLLFVSGWITLGVVSALDVQTQLAAQGEGGDPGTAGLFWVLWMLGPVTIIVSQKELFGARKMGTLWEESGKPNFRPVVYNMGGPLFVWGWFMLWVATSGIPGKADGGDIYPDRGQTPYIPIFLNLRTLLCFIGGCGMVPVVRFLDYSHDEDGKWLGENEDGLVFSKWWVGTDGTYFGVFLESPWPFVIMWST</sequence>
<feature type="transmembrane region" description="Helical" evidence="1">
    <location>
        <begin position="151"/>
        <end position="173"/>
    </location>
</feature>
<feature type="transmembrane region" description="Helical" evidence="1">
    <location>
        <begin position="7"/>
        <end position="26"/>
    </location>
</feature>